<evidence type="ECO:0000256" key="2">
    <source>
        <dbReference type="SAM" id="MobiDB-lite"/>
    </source>
</evidence>
<dbReference type="Gene3D" id="2.130.10.10">
    <property type="entry name" value="YVTN repeat-like/Quinoprotein amine dehydrogenase"/>
    <property type="match status" value="3"/>
</dbReference>
<accession>A0A5J5AYI4</accession>
<protein>
    <submittedName>
        <fullName evidence="3">Uncharacterized protein</fullName>
    </submittedName>
</protein>
<keyword evidence="1" id="KW-0853">WD repeat</keyword>
<dbReference type="SMART" id="SM00320">
    <property type="entry name" value="WD40"/>
    <property type="match status" value="7"/>
</dbReference>
<gene>
    <name evidence="3" type="ORF">F0562_028623</name>
</gene>
<dbReference type="InterPro" id="IPR045182">
    <property type="entry name" value="JINGUBANG-like"/>
</dbReference>
<dbReference type="InterPro" id="IPR015943">
    <property type="entry name" value="WD40/YVTN_repeat-like_dom_sf"/>
</dbReference>
<dbReference type="CDD" id="cd00200">
    <property type="entry name" value="WD40"/>
    <property type="match status" value="1"/>
</dbReference>
<dbReference type="PANTHER" id="PTHR22844">
    <property type="entry name" value="F-BOX AND WD40 DOMAIN PROTEIN"/>
    <property type="match status" value="1"/>
</dbReference>
<dbReference type="Gene3D" id="1.10.400.10">
    <property type="entry name" value="GI Alpha 1, domain 2-like"/>
    <property type="match status" value="1"/>
</dbReference>
<organism evidence="3 4">
    <name type="scientific">Nyssa sinensis</name>
    <dbReference type="NCBI Taxonomy" id="561372"/>
    <lineage>
        <taxon>Eukaryota</taxon>
        <taxon>Viridiplantae</taxon>
        <taxon>Streptophyta</taxon>
        <taxon>Embryophyta</taxon>
        <taxon>Tracheophyta</taxon>
        <taxon>Spermatophyta</taxon>
        <taxon>Magnoliopsida</taxon>
        <taxon>eudicotyledons</taxon>
        <taxon>Gunneridae</taxon>
        <taxon>Pentapetalae</taxon>
        <taxon>asterids</taxon>
        <taxon>Cornales</taxon>
        <taxon>Nyssaceae</taxon>
        <taxon>Nyssa</taxon>
    </lineage>
</organism>
<dbReference type="InterPro" id="IPR011025">
    <property type="entry name" value="GproteinA_insert"/>
</dbReference>
<feature type="repeat" description="WD" evidence="1">
    <location>
        <begin position="221"/>
        <end position="262"/>
    </location>
</feature>
<dbReference type="InterPro" id="IPR001680">
    <property type="entry name" value="WD40_rpt"/>
</dbReference>
<feature type="repeat" description="WD" evidence="1">
    <location>
        <begin position="263"/>
        <end position="293"/>
    </location>
</feature>
<feature type="repeat" description="WD" evidence="1">
    <location>
        <begin position="109"/>
        <end position="141"/>
    </location>
</feature>
<feature type="region of interest" description="Disordered" evidence="2">
    <location>
        <begin position="1"/>
        <end position="62"/>
    </location>
</feature>
<dbReference type="PANTHER" id="PTHR22844:SF370">
    <property type="entry name" value="OS12G0594000 PROTEIN"/>
    <property type="match status" value="1"/>
</dbReference>
<proteinExistence type="predicted"/>
<reference evidence="3 4" key="1">
    <citation type="submission" date="2019-09" db="EMBL/GenBank/DDBJ databases">
        <title>A chromosome-level genome assembly of the Chinese tupelo Nyssa sinensis.</title>
        <authorList>
            <person name="Yang X."/>
            <person name="Kang M."/>
            <person name="Yang Y."/>
            <person name="Xiong H."/>
            <person name="Wang M."/>
            <person name="Zhang Z."/>
            <person name="Wang Z."/>
            <person name="Wu H."/>
            <person name="Ma T."/>
            <person name="Liu J."/>
            <person name="Xi Z."/>
        </authorList>
    </citation>
    <scope>NUCLEOTIDE SEQUENCE [LARGE SCALE GENOMIC DNA]</scope>
    <source>
        <strain evidence="3">J267</strain>
        <tissue evidence="3">Leaf</tissue>
    </source>
</reference>
<dbReference type="Proteomes" id="UP000325577">
    <property type="component" value="Linkage Group LG16"/>
</dbReference>
<feature type="repeat" description="WD" evidence="1">
    <location>
        <begin position="353"/>
        <end position="382"/>
    </location>
</feature>
<keyword evidence="4" id="KW-1185">Reference proteome</keyword>
<dbReference type="PROSITE" id="PS50294">
    <property type="entry name" value="WD_REPEATS_REGION"/>
    <property type="match status" value="1"/>
</dbReference>
<dbReference type="SUPFAM" id="SSF50978">
    <property type="entry name" value="WD40 repeat-like"/>
    <property type="match status" value="1"/>
</dbReference>
<name>A0A5J5AYI4_9ASTE</name>
<dbReference type="SUPFAM" id="SSF47895">
    <property type="entry name" value="Transducin (alpha subunit), insertion domain"/>
    <property type="match status" value="1"/>
</dbReference>
<feature type="compositionally biased region" description="Low complexity" evidence="2">
    <location>
        <begin position="34"/>
        <end position="52"/>
    </location>
</feature>
<evidence type="ECO:0000313" key="4">
    <source>
        <dbReference type="Proteomes" id="UP000325577"/>
    </source>
</evidence>
<feature type="repeat" description="WD" evidence="1">
    <location>
        <begin position="310"/>
        <end position="342"/>
    </location>
</feature>
<dbReference type="Pfam" id="PF00400">
    <property type="entry name" value="WD40"/>
    <property type="match status" value="6"/>
</dbReference>
<dbReference type="InterPro" id="IPR036322">
    <property type="entry name" value="WD40_repeat_dom_sf"/>
</dbReference>
<dbReference type="OrthoDB" id="674604at2759"/>
<dbReference type="EMBL" id="CM018039">
    <property type="protein sequence ID" value="KAA8536145.1"/>
    <property type="molecule type" value="Genomic_DNA"/>
</dbReference>
<dbReference type="PROSITE" id="PS50082">
    <property type="entry name" value="WD_REPEATS_2"/>
    <property type="match status" value="5"/>
</dbReference>
<evidence type="ECO:0000313" key="3">
    <source>
        <dbReference type="EMBL" id="KAA8536145.1"/>
    </source>
</evidence>
<dbReference type="GO" id="GO:0007165">
    <property type="term" value="P:signal transduction"/>
    <property type="evidence" value="ECO:0007669"/>
    <property type="project" value="InterPro"/>
</dbReference>
<sequence>MTNERGGTLSAERNSLRRPKFGTLLHSDSSIMTNNDDNNYYSRRNSSASASSPMFYDRSPKSGDASPYQLMSPWNQASPYIKSPWTRASPLNTFDDNDKLPEHGLVGSIIREDGHVYSLATADSGDLLYTGSDSKNIRVWKNFKQFSGFKSSSGLVKAIVTSGEKIFTGHQDGKIRVWKFSPKSYRPYKRIGSLPTIKDFVKSSFNPKNYVEVRRHHSVPWIKHFDAVSCMSLDEDQGLLYSGSWDKTLKVWRISDSKCLESINAHDDAVNSVGAGFEGLVFTGSADGSVKAWRRELVGRSSKHVLVQVLLKQDNAVTSLAVNATSAVIYCGSSDGLVNFWEREKHLSHGGMLRGHKLAVLCLAADGDLVFSGSADKSICVWRREEGGVHSCLSVLTGHTGPVKCLAVKKDEEPSTGDQRWIVYSGSLDKYSEDLESVLSTQLTDRGCDGWDINTKITVLMLRYIGILLEGHERLEEEWSICVNQSGPSVSSRSPLILGKLVATCEFFQGKGRCEYATFIKEFWKNRAFQATFNRRNELHMLPRVANYFLNRAVEISRTDYESSGTDIHILYADSITTSNGLASMEFSSPKLTQDSFLIPDDQIDPLIRVQNGP</sequence>
<evidence type="ECO:0000256" key="1">
    <source>
        <dbReference type="PROSITE-ProRule" id="PRU00221"/>
    </source>
</evidence>
<dbReference type="FunFam" id="2.130.10.10:FF:000775">
    <property type="entry name" value="BnaA09g28200D protein"/>
    <property type="match status" value="1"/>
</dbReference>
<dbReference type="AlphaFoldDB" id="A0A5J5AYI4"/>